<proteinExistence type="predicted"/>
<dbReference type="GO" id="GO:0043565">
    <property type="term" value="F:sequence-specific DNA binding"/>
    <property type="evidence" value="ECO:0007669"/>
    <property type="project" value="InterPro"/>
</dbReference>
<keyword evidence="3" id="KW-0804">Transcription</keyword>
<accession>A0A238VFV1</accession>
<evidence type="ECO:0000313" key="6">
    <source>
        <dbReference type="Proteomes" id="UP000198348"/>
    </source>
</evidence>
<evidence type="ECO:0000256" key="1">
    <source>
        <dbReference type="ARBA" id="ARBA00023015"/>
    </source>
</evidence>
<name>A0A238VFV1_9PSEU</name>
<dbReference type="OrthoDB" id="9799345at2"/>
<keyword evidence="2 5" id="KW-0238">DNA-binding</keyword>
<dbReference type="Proteomes" id="UP000198348">
    <property type="component" value="Unassembled WGS sequence"/>
</dbReference>
<dbReference type="PROSITE" id="PS01124">
    <property type="entry name" value="HTH_ARAC_FAMILY_2"/>
    <property type="match status" value="1"/>
</dbReference>
<dbReference type="AlphaFoldDB" id="A0A238VFV1"/>
<dbReference type="EMBL" id="FZNW01000002">
    <property type="protein sequence ID" value="SNR32957.1"/>
    <property type="molecule type" value="Genomic_DNA"/>
</dbReference>
<dbReference type="InterPro" id="IPR018062">
    <property type="entry name" value="HTH_AraC-typ_CS"/>
</dbReference>
<dbReference type="RefSeq" id="WP_089299810.1">
    <property type="nucleotide sequence ID" value="NZ_FZNW01000002.1"/>
</dbReference>
<sequence length="312" mass="34001">MTTAEPYQVEHVDTARLPAADRSAYWAEHVCRNHGTLRFAFGDPDAFHGRTIVQRAADRQLVDFWSDGIGYTRTVDDVRSDADESLRLLVPITGMLRLRQDDVATEVAPGSAAVVTKTRPFDVAHDGRTRAWIMNLPAGAVPTAGGPLCMGVRRGTGAIIASLISELSEQRCDVDGATFRSVTDTITDLIALLGRPHGALPDTLTSVDSAVRDYVRRNAHDPALTPAIIAHELGWSLRQIQLALRRTGTTPSKLLRDARLDLARRWLGEPASERTIASIAHASGFRSLSVFGTAFKARYGVTPRQAREAGRC</sequence>
<gene>
    <name evidence="5" type="ORF">SAMN06265360_102176</name>
</gene>
<evidence type="ECO:0000256" key="2">
    <source>
        <dbReference type="ARBA" id="ARBA00023125"/>
    </source>
</evidence>
<dbReference type="InterPro" id="IPR009057">
    <property type="entry name" value="Homeodomain-like_sf"/>
</dbReference>
<protein>
    <submittedName>
        <fullName evidence="5">AraC-type DNA-binding protein</fullName>
    </submittedName>
</protein>
<dbReference type="PANTHER" id="PTHR46796">
    <property type="entry name" value="HTH-TYPE TRANSCRIPTIONAL ACTIVATOR RHAS-RELATED"/>
    <property type="match status" value="1"/>
</dbReference>
<keyword evidence="1" id="KW-0805">Transcription regulation</keyword>
<dbReference type="PROSITE" id="PS00041">
    <property type="entry name" value="HTH_ARAC_FAMILY_1"/>
    <property type="match status" value="1"/>
</dbReference>
<feature type="domain" description="HTH araC/xylS-type" evidence="4">
    <location>
        <begin position="209"/>
        <end position="309"/>
    </location>
</feature>
<keyword evidence="6" id="KW-1185">Reference proteome</keyword>
<evidence type="ECO:0000256" key="3">
    <source>
        <dbReference type="ARBA" id="ARBA00023163"/>
    </source>
</evidence>
<dbReference type="Gene3D" id="1.10.10.60">
    <property type="entry name" value="Homeodomain-like"/>
    <property type="match status" value="1"/>
</dbReference>
<evidence type="ECO:0000259" key="4">
    <source>
        <dbReference type="PROSITE" id="PS01124"/>
    </source>
</evidence>
<reference evidence="5 6" key="1">
    <citation type="submission" date="2017-06" db="EMBL/GenBank/DDBJ databases">
        <authorList>
            <person name="Kim H.J."/>
            <person name="Triplett B.A."/>
        </authorList>
    </citation>
    <scope>NUCLEOTIDE SEQUENCE [LARGE SCALE GENOMIC DNA]</scope>
    <source>
        <strain evidence="5 6">DSM 45207</strain>
    </source>
</reference>
<dbReference type="Pfam" id="PF14525">
    <property type="entry name" value="AraC_binding_2"/>
    <property type="match status" value="1"/>
</dbReference>
<dbReference type="GO" id="GO:0003700">
    <property type="term" value="F:DNA-binding transcription factor activity"/>
    <property type="evidence" value="ECO:0007669"/>
    <property type="project" value="InterPro"/>
</dbReference>
<organism evidence="5 6">
    <name type="scientific">Haloechinothrix alba</name>
    <dbReference type="NCBI Taxonomy" id="664784"/>
    <lineage>
        <taxon>Bacteria</taxon>
        <taxon>Bacillati</taxon>
        <taxon>Actinomycetota</taxon>
        <taxon>Actinomycetes</taxon>
        <taxon>Pseudonocardiales</taxon>
        <taxon>Pseudonocardiaceae</taxon>
        <taxon>Haloechinothrix</taxon>
    </lineage>
</organism>
<dbReference type="InterPro" id="IPR050204">
    <property type="entry name" value="AraC_XylS_family_regulators"/>
</dbReference>
<dbReference type="Pfam" id="PF12833">
    <property type="entry name" value="HTH_18"/>
    <property type="match status" value="1"/>
</dbReference>
<evidence type="ECO:0000313" key="5">
    <source>
        <dbReference type="EMBL" id="SNR32957.1"/>
    </source>
</evidence>
<dbReference type="SUPFAM" id="SSF46689">
    <property type="entry name" value="Homeodomain-like"/>
    <property type="match status" value="1"/>
</dbReference>
<dbReference type="InterPro" id="IPR018060">
    <property type="entry name" value="HTH_AraC"/>
</dbReference>
<dbReference type="InterPro" id="IPR035418">
    <property type="entry name" value="AraC-bd_2"/>
</dbReference>
<dbReference type="PANTHER" id="PTHR46796:SF6">
    <property type="entry name" value="ARAC SUBFAMILY"/>
    <property type="match status" value="1"/>
</dbReference>
<dbReference type="SMART" id="SM00342">
    <property type="entry name" value="HTH_ARAC"/>
    <property type="match status" value="1"/>
</dbReference>